<keyword evidence="9 10" id="KW-0511">Multifunctional enzyme</keyword>
<dbReference type="GO" id="GO:0032259">
    <property type="term" value="P:methylation"/>
    <property type="evidence" value="ECO:0007669"/>
    <property type="project" value="UniProtKB-KW"/>
</dbReference>
<comment type="subcellular location">
    <subcellularLocation>
        <location evidence="10">Cytoplasm</location>
    </subcellularLocation>
</comment>
<evidence type="ECO:0000256" key="1">
    <source>
        <dbReference type="ARBA" id="ARBA00022490"/>
    </source>
</evidence>
<dbReference type="InterPro" id="IPR017610">
    <property type="entry name" value="tRNA_S-uridine_synth_MnmC_C"/>
</dbReference>
<evidence type="ECO:0000259" key="11">
    <source>
        <dbReference type="Pfam" id="PF01266"/>
    </source>
</evidence>
<organism evidence="14 15">
    <name type="scientific">Idiomarina abyssalis</name>
    <dbReference type="NCBI Taxonomy" id="86102"/>
    <lineage>
        <taxon>Bacteria</taxon>
        <taxon>Pseudomonadati</taxon>
        <taxon>Pseudomonadota</taxon>
        <taxon>Gammaproteobacteria</taxon>
        <taxon>Alteromonadales</taxon>
        <taxon>Idiomarinaceae</taxon>
        <taxon>Idiomarina</taxon>
    </lineage>
</organism>
<dbReference type="Pfam" id="PF01266">
    <property type="entry name" value="DAO"/>
    <property type="match status" value="1"/>
</dbReference>
<dbReference type="HAMAP" id="MF_01102">
    <property type="entry name" value="MnmC"/>
    <property type="match status" value="1"/>
</dbReference>
<keyword evidence="8 10" id="KW-0560">Oxidoreductase</keyword>
<accession>A0A8I1KGS4</accession>
<name>A0A8I1KGS4_9GAMM</name>
<evidence type="ECO:0000256" key="7">
    <source>
        <dbReference type="ARBA" id="ARBA00022827"/>
    </source>
</evidence>
<dbReference type="GO" id="GO:0050660">
    <property type="term" value="F:flavin adenine dinucleotide binding"/>
    <property type="evidence" value="ECO:0007669"/>
    <property type="project" value="UniProtKB-UniRule"/>
</dbReference>
<dbReference type="InterPro" id="IPR036188">
    <property type="entry name" value="FAD/NAD-bd_sf"/>
</dbReference>
<evidence type="ECO:0000313" key="13">
    <source>
        <dbReference type="EMBL" id="MBJ7267160.1"/>
    </source>
</evidence>
<reference evidence="14 16" key="1">
    <citation type="submission" date="2020-09" db="EMBL/GenBank/DDBJ databases">
        <title>Draft Genomes of Bacterial Isolates from North Pond Shallow Sediments.</title>
        <authorList>
            <person name="Kiel Reese B."/>
            <person name="Mullis M."/>
            <person name="Weisend R.E."/>
        </authorList>
    </citation>
    <scope>NUCLEOTIDE SEQUENCE</scope>
    <source>
        <strain evidence="14">KJE-2</strain>
        <strain evidence="13 16">KJE-3</strain>
    </source>
</reference>
<keyword evidence="2 10" id="KW-0489">Methyltransferase</keyword>
<keyword evidence="6 10" id="KW-0819">tRNA processing</keyword>
<comment type="catalytic activity">
    <reaction evidence="10">
        <text>5-aminomethyl-2-thiouridine(34) in tRNA + S-adenosyl-L-methionine = 5-methylaminomethyl-2-thiouridine(34) in tRNA + S-adenosyl-L-homocysteine + H(+)</text>
        <dbReference type="Rhea" id="RHEA:19569"/>
        <dbReference type="Rhea" id="RHEA-COMP:10195"/>
        <dbReference type="Rhea" id="RHEA-COMP:10197"/>
        <dbReference type="ChEBI" id="CHEBI:15378"/>
        <dbReference type="ChEBI" id="CHEBI:57856"/>
        <dbReference type="ChEBI" id="CHEBI:59789"/>
        <dbReference type="ChEBI" id="CHEBI:74454"/>
        <dbReference type="ChEBI" id="CHEBI:74455"/>
        <dbReference type="EC" id="2.1.1.61"/>
    </reaction>
</comment>
<dbReference type="InterPro" id="IPR047785">
    <property type="entry name" value="tRNA_MNMC2"/>
</dbReference>
<comment type="caution">
    <text evidence="14">The sequence shown here is derived from an EMBL/GenBank/DDBJ whole genome shotgun (WGS) entry which is preliminary data.</text>
</comment>
<dbReference type="NCBIfam" id="TIGR03197">
    <property type="entry name" value="MnmC_Cterm"/>
    <property type="match status" value="1"/>
</dbReference>
<evidence type="ECO:0000256" key="4">
    <source>
        <dbReference type="ARBA" id="ARBA00022679"/>
    </source>
</evidence>
<dbReference type="EMBL" id="JAEMOS010000028">
    <property type="protein sequence ID" value="MBJ7267160.1"/>
    <property type="molecule type" value="Genomic_DNA"/>
</dbReference>
<comment type="cofactor">
    <cofactor evidence="10">
        <name>FAD</name>
        <dbReference type="ChEBI" id="CHEBI:57692"/>
    </cofactor>
</comment>
<feature type="domain" description="FAD dependent oxidoreductase" evidence="11">
    <location>
        <begin position="250"/>
        <end position="580"/>
    </location>
</feature>
<dbReference type="InterPro" id="IPR023032">
    <property type="entry name" value="tRNA_MAMT_biosynth_bifunc_MnmC"/>
</dbReference>
<sequence length="605" mass="66737">MNSNSSVQFNEQGVPVSTTFDDIYFSVDNGVDESQYVFLAQNGLPDRWQTLSAHGCFTIAETGFGTGLNFLLTWQRFLEHAPSDTRLHFVSFEKYPLSRSQLNQAYQLLKPVAEVSSEFLKHYPAPDPGCHRLILSQGRVILDLWIGDINELLPQWLPQAQQKVDAWFLDGFAPAKNPEMWQHSLYEAMSQASYSKTTFATFTAAGSVRRALQQAGFLVSKVPGFGRKREMLCGQYSESNKLKRSDRRNVTIIGGGISAACTALALTRRGVDVKVISPDIADGASGNPQGAVYPLLHAEHTPLSRFYWQAFSTATSFYQTFCSENWFPTGVMQPAFNEQRKTRYQRIADNLYAKESVNYLQPAEAGEKAGVPLGVPALLYPKAGWLRPEAVVKSLFKAAGVELVKAKAVSLKQTDNKDWNVLLDNGESLSAERVVIATGHHVNSLLPQGIEALPIQPVRGQVSLVQTTSKLSSLKAVLCFKGYLVPADKEHHCVGATFSRNNDSLATKAEDNEENIRQLTENAQQPWAESLDVKTARVSVRATSPDHQPVAGALSDNLYILTGLGSRGFTSAPVLGEMLACQLTEELMPLTESALRRISARRFQS</sequence>
<dbReference type="PANTHER" id="PTHR13847">
    <property type="entry name" value="SARCOSINE DEHYDROGENASE-RELATED"/>
    <property type="match status" value="1"/>
</dbReference>
<feature type="region of interest" description="FAD-dependent cmnm(5)s(2)U34 oxidoreductase" evidence="10">
    <location>
        <begin position="253"/>
        <end position="605"/>
    </location>
</feature>
<evidence type="ECO:0000313" key="14">
    <source>
        <dbReference type="EMBL" id="MBJ7315000.1"/>
    </source>
</evidence>
<evidence type="ECO:0000256" key="3">
    <source>
        <dbReference type="ARBA" id="ARBA00022630"/>
    </source>
</evidence>
<keyword evidence="3 10" id="KW-0285">Flavoprotein</keyword>
<feature type="domain" description="MnmC-like methyltransferase" evidence="12">
    <location>
        <begin position="112"/>
        <end position="236"/>
    </location>
</feature>
<dbReference type="Gene3D" id="3.50.50.60">
    <property type="entry name" value="FAD/NAD(P)-binding domain"/>
    <property type="match status" value="1"/>
</dbReference>
<evidence type="ECO:0000256" key="2">
    <source>
        <dbReference type="ARBA" id="ARBA00022603"/>
    </source>
</evidence>
<dbReference type="RefSeq" id="WP_054486958.1">
    <property type="nucleotide sequence ID" value="NZ_FPBE01000001.1"/>
</dbReference>
<dbReference type="OrthoDB" id="9786494at2"/>
<keyword evidence="7 10" id="KW-0274">FAD</keyword>
<dbReference type="Gene3D" id="3.40.50.150">
    <property type="entry name" value="Vaccinia Virus protein VP39"/>
    <property type="match status" value="1"/>
</dbReference>
<dbReference type="Gene3D" id="3.30.9.10">
    <property type="entry name" value="D-Amino Acid Oxidase, subunit A, domain 2"/>
    <property type="match status" value="1"/>
</dbReference>
<dbReference type="InterPro" id="IPR008471">
    <property type="entry name" value="MnmC-like_methylTransf"/>
</dbReference>
<evidence type="ECO:0000256" key="9">
    <source>
        <dbReference type="ARBA" id="ARBA00023268"/>
    </source>
</evidence>
<evidence type="ECO:0000256" key="8">
    <source>
        <dbReference type="ARBA" id="ARBA00023002"/>
    </source>
</evidence>
<dbReference type="EMBL" id="JAEMOP010000002">
    <property type="protein sequence ID" value="MBJ7315000.1"/>
    <property type="molecule type" value="Genomic_DNA"/>
</dbReference>
<dbReference type="Proteomes" id="UP000655994">
    <property type="component" value="Unassembled WGS sequence"/>
</dbReference>
<keyword evidence="5 10" id="KW-0949">S-adenosyl-L-methionine</keyword>
<feature type="region of interest" description="tRNA (mnm(5)s(2)U34)-methyltransferase" evidence="10">
    <location>
        <begin position="1"/>
        <end position="237"/>
    </location>
</feature>
<dbReference type="GO" id="GO:0002097">
    <property type="term" value="P:tRNA wobble base modification"/>
    <property type="evidence" value="ECO:0007669"/>
    <property type="project" value="UniProtKB-UniRule"/>
</dbReference>
<dbReference type="GO" id="GO:0004808">
    <property type="term" value="F:tRNA (5-methylaminomethyl-2-thiouridylate)(34)-methyltransferase activity"/>
    <property type="evidence" value="ECO:0007669"/>
    <property type="project" value="UniProtKB-EC"/>
</dbReference>
<dbReference type="PANTHER" id="PTHR13847:SF283">
    <property type="entry name" value="TRNA 5-METHYLAMINOMETHYL-2-THIOURIDINE BIOSYNTHESIS BIFUNCTIONAL PROTEIN MNMC"/>
    <property type="match status" value="1"/>
</dbReference>
<dbReference type="NCBIfam" id="NF002481">
    <property type="entry name" value="PRK01747.1-2"/>
    <property type="match status" value="1"/>
</dbReference>
<evidence type="ECO:0000256" key="6">
    <source>
        <dbReference type="ARBA" id="ARBA00022694"/>
    </source>
</evidence>
<protein>
    <recommendedName>
        <fullName evidence="10">tRNA 5-methylaminomethyl-2-thiouridine biosynthesis bifunctional protein MnmC</fullName>
        <shortName evidence="10">tRNA mnm(5)s(2)U biosynthesis bifunctional protein</shortName>
    </recommendedName>
    <domain>
        <recommendedName>
            <fullName evidence="10">tRNA (mnm(5)s(2)U34)-methyltransferase</fullName>
            <ecNumber evidence="10">2.1.1.61</ecNumber>
        </recommendedName>
    </domain>
    <domain>
        <recommendedName>
            <fullName evidence="10">FAD-dependent cmnm(5)s(2)U34 oxidoreductase</fullName>
            <ecNumber evidence="10">1.5.-.-</ecNumber>
        </recommendedName>
    </domain>
</protein>
<keyword evidence="1 10" id="KW-0963">Cytoplasm</keyword>
<dbReference type="AlphaFoldDB" id="A0A8I1KGS4"/>
<proteinExistence type="inferred from homology"/>
<dbReference type="EC" id="2.1.1.61" evidence="10"/>
<dbReference type="SUPFAM" id="SSF51905">
    <property type="entry name" value="FAD/NAD(P)-binding domain"/>
    <property type="match status" value="1"/>
</dbReference>
<dbReference type="NCBIfam" id="NF033855">
    <property type="entry name" value="tRNA_MNMC2"/>
    <property type="match status" value="1"/>
</dbReference>
<evidence type="ECO:0000256" key="5">
    <source>
        <dbReference type="ARBA" id="ARBA00022691"/>
    </source>
</evidence>
<dbReference type="InterPro" id="IPR029063">
    <property type="entry name" value="SAM-dependent_MTases_sf"/>
</dbReference>
<evidence type="ECO:0000256" key="10">
    <source>
        <dbReference type="HAMAP-Rule" id="MF_01102"/>
    </source>
</evidence>
<comment type="similarity">
    <text evidence="10">In the C-terminal section; belongs to the DAO family.</text>
</comment>
<dbReference type="GO" id="GO:0005737">
    <property type="term" value="C:cytoplasm"/>
    <property type="evidence" value="ECO:0007669"/>
    <property type="project" value="UniProtKB-SubCell"/>
</dbReference>
<dbReference type="Pfam" id="PF05430">
    <property type="entry name" value="Methyltransf_30"/>
    <property type="match status" value="1"/>
</dbReference>
<dbReference type="Proteomes" id="UP000621390">
    <property type="component" value="Unassembled WGS sequence"/>
</dbReference>
<evidence type="ECO:0000259" key="12">
    <source>
        <dbReference type="Pfam" id="PF05430"/>
    </source>
</evidence>
<keyword evidence="4 10" id="KW-0808">Transferase</keyword>
<evidence type="ECO:0000313" key="15">
    <source>
        <dbReference type="Proteomes" id="UP000621390"/>
    </source>
</evidence>
<gene>
    <name evidence="10 14" type="primary">mnmC</name>
    <name evidence="13" type="ORF">JHC10_09440</name>
    <name evidence="14" type="ORF">JHC11_03135</name>
</gene>
<comment type="function">
    <text evidence="10">Catalyzes the last two steps in the biosynthesis of 5-methylaminomethyl-2-thiouridine (mnm(5)s(2)U) at the wobble position (U34) in tRNA. Catalyzes the FAD-dependent demodification of cmnm(5)s(2)U34 to nm(5)s(2)U34, followed by the transfer of a methyl group from S-adenosyl-L-methionine to nm(5)s(2)U34, to form mnm(5)s(2)U34.</text>
</comment>
<keyword evidence="16" id="KW-1185">Reference proteome</keyword>
<dbReference type="EC" id="1.5.-.-" evidence="10"/>
<evidence type="ECO:0000313" key="16">
    <source>
        <dbReference type="Proteomes" id="UP000655994"/>
    </source>
</evidence>
<dbReference type="SUPFAM" id="SSF54373">
    <property type="entry name" value="FAD-linked reductases, C-terminal domain"/>
    <property type="match status" value="1"/>
</dbReference>
<dbReference type="InterPro" id="IPR006076">
    <property type="entry name" value="FAD-dep_OxRdtase"/>
</dbReference>
<comment type="similarity">
    <text evidence="10">In the N-terminal section; belongs to the methyltransferase superfamily. tRNA (mnm(5)s(2)U34)-methyltransferase family.</text>
</comment>
<dbReference type="GO" id="GO:0016645">
    <property type="term" value="F:oxidoreductase activity, acting on the CH-NH group of donors"/>
    <property type="evidence" value="ECO:0007669"/>
    <property type="project" value="InterPro"/>
</dbReference>